<dbReference type="Proteomes" id="UP001143856">
    <property type="component" value="Unassembled WGS sequence"/>
</dbReference>
<reference evidence="1" key="1">
    <citation type="submission" date="2022-10" db="EMBL/GenBank/DDBJ databases">
        <title>Genome Sequence of Xylaria curta.</title>
        <authorList>
            <person name="Buettner E."/>
        </authorList>
    </citation>
    <scope>NUCLEOTIDE SEQUENCE</scope>
    <source>
        <strain evidence="1">Babe10</strain>
    </source>
</reference>
<organism evidence="1 2">
    <name type="scientific">Xylaria curta</name>
    <dbReference type="NCBI Taxonomy" id="42375"/>
    <lineage>
        <taxon>Eukaryota</taxon>
        <taxon>Fungi</taxon>
        <taxon>Dikarya</taxon>
        <taxon>Ascomycota</taxon>
        <taxon>Pezizomycotina</taxon>
        <taxon>Sordariomycetes</taxon>
        <taxon>Xylariomycetidae</taxon>
        <taxon>Xylariales</taxon>
        <taxon>Xylariaceae</taxon>
        <taxon>Xylaria</taxon>
    </lineage>
</organism>
<evidence type="ECO:0000313" key="2">
    <source>
        <dbReference type="Proteomes" id="UP001143856"/>
    </source>
</evidence>
<evidence type="ECO:0000313" key="1">
    <source>
        <dbReference type="EMBL" id="KAJ2987996.1"/>
    </source>
</evidence>
<accession>A0ACC1P8U2</accession>
<gene>
    <name evidence="1" type="ORF">NUW58_g4208</name>
</gene>
<name>A0ACC1P8U2_9PEZI</name>
<protein>
    <submittedName>
        <fullName evidence="1">Uncharacterized protein</fullName>
    </submittedName>
</protein>
<dbReference type="EMBL" id="JAPDGR010000711">
    <property type="protein sequence ID" value="KAJ2987996.1"/>
    <property type="molecule type" value="Genomic_DNA"/>
</dbReference>
<sequence>MTQPSHAAYLIDKHAKPLQVSEAPYTPPRPGDVVIRNYAIAINPVDVGKQIAGDAMLPWIKYPFILGNDVSGTVMGVGEVDGATPTSHLKPGDRVVGLAVGTTKELNKSSNSAFQQYTLLGSTLVAKIPDTLSFESACVLPLALSTAACGLFMKDFLALQYPVAREHNNADTRPAVVIWGGSTSVGSNATQLAKAAGYEVFTTASPKNFEYVKALGASHVWDYQDPRTVGHLIEALKNKTCAGALAIGKGSLEACITIVASVPGRRFVSQATIPLDPPKGTLALIATVINFIWWNLSVTIKARLKGVTTKFIWGSDLMKNEVGPMINNEFLPEALANGTFVAKPDPQVVGKGLESIQTGLDTYKQGVSVKMIVISLQETDHA</sequence>
<proteinExistence type="predicted"/>
<comment type="caution">
    <text evidence="1">The sequence shown here is derived from an EMBL/GenBank/DDBJ whole genome shotgun (WGS) entry which is preliminary data.</text>
</comment>
<keyword evidence="2" id="KW-1185">Reference proteome</keyword>